<feature type="compositionally biased region" description="Basic and acidic residues" evidence="1">
    <location>
        <begin position="49"/>
        <end position="61"/>
    </location>
</feature>
<name>A0ABQ7EXF6_BRACR</name>
<dbReference type="InterPro" id="IPR036397">
    <property type="entry name" value="RNaseH_sf"/>
</dbReference>
<sequence length="582" mass="65784">MVFGRVATLVDFCHVTMKQTTSRHEEARHEYQDPNQHQAQRRPSSSPPARERTSESRRFSDRNAQSQNPNLQWRERRKRSLSPIAPARANETNELQTPLHISSGVRPPLERNLEINDYPAQPQISSTEQVMNELIEVTHQYTDVEDPIERDARMQRVAHGEGHNLMAITAANIIAAATSNLANQSSTEPMLDNQHLAEPRVTDVPESSNARNSRRNQGTRRASASPHVFPGASSNMLSRETNEWNKALVEKILPELAYHIFSIRPSTMDAPDSYIWTHQDSRIYSAKSGYYAAQLAKIQSTNQLLNYADGEWNWKKFIWTPKLLPKIKLFLWKYDMNLRKRGVIGNTSCTTYGEEETLEHILFRCNKALEVWKLCLWSVSFNSASCSSFREAIQSSFTKVNLPPTGSSSNLCPWICWGLWTGRNQLLFDNRQASPAEILTKAISLLKEWEAAQGLVPSLPTSTAIQNPIQITSTAVILCNTYAAWNKDSKSAGLAWIFTDQTGQELNRGCLYQDHVSSPLMAESLAVRAAIEHAASLNFDYIWLRSECKGLIQSINAKQRSMKLFGVLADIESLIRSSFSSF</sequence>
<evidence type="ECO:0000256" key="1">
    <source>
        <dbReference type="SAM" id="MobiDB-lite"/>
    </source>
</evidence>
<dbReference type="InterPro" id="IPR026960">
    <property type="entry name" value="RVT-Znf"/>
</dbReference>
<dbReference type="Pfam" id="PF13966">
    <property type="entry name" value="zf-RVT"/>
    <property type="match status" value="1"/>
</dbReference>
<evidence type="ECO:0000313" key="4">
    <source>
        <dbReference type="EMBL" id="KAF3607504.1"/>
    </source>
</evidence>
<protein>
    <recommendedName>
        <fullName evidence="6">Reverse transcriptase zinc-binding domain-containing protein</fullName>
    </recommendedName>
</protein>
<feature type="region of interest" description="Disordered" evidence="1">
    <location>
        <begin position="198"/>
        <end position="234"/>
    </location>
</feature>
<dbReference type="InterPro" id="IPR052929">
    <property type="entry name" value="RNase_H-like_EbsB-rel"/>
</dbReference>
<evidence type="ECO:0008006" key="6">
    <source>
        <dbReference type="Google" id="ProtNLM"/>
    </source>
</evidence>
<dbReference type="InterPro" id="IPR044730">
    <property type="entry name" value="RNase_H-like_dom_plant"/>
</dbReference>
<dbReference type="PANTHER" id="PTHR47074:SF49">
    <property type="entry name" value="POLYNUCLEOTIDYL TRANSFERASE, RIBONUCLEASE H-LIKE SUPERFAMILY PROTEIN"/>
    <property type="match status" value="1"/>
</dbReference>
<dbReference type="CDD" id="cd06222">
    <property type="entry name" value="RNase_H_like"/>
    <property type="match status" value="1"/>
</dbReference>
<accession>A0ABQ7EXF6</accession>
<feature type="region of interest" description="Disordered" evidence="1">
    <location>
        <begin position="87"/>
        <end position="106"/>
    </location>
</feature>
<feature type="compositionally biased region" description="Basic and acidic residues" evidence="1">
    <location>
        <begin position="22"/>
        <end position="32"/>
    </location>
</feature>
<feature type="domain" description="Reverse transcriptase zinc-binding" evidence="3">
    <location>
        <begin position="302"/>
        <end position="372"/>
    </location>
</feature>
<evidence type="ECO:0000313" key="5">
    <source>
        <dbReference type="Proteomes" id="UP000266723"/>
    </source>
</evidence>
<feature type="compositionally biased region" description="Polar residues" evidence="1">
    <location>
        <begin position="90"/>
        <end position="100"/>
    </location>
</feature>
<dbReference type="Pfam" id="PF13456">
    <property type="entry name" value="RVT_3"/>
    <property type="match status" value="1"/>
</dbReference>
<feature type="domain" description="RNase H type-1" evidence="2">
    <location>
        <begin position="480"/>
        <end position="581"/>
    </location>
</feature>
<gene>
    <name evidence="4" type="ORF">DY000_02045671</name>
</gene>
<dbReference type="InterPro" id="IPR002156">
    <property type="entry name" value="RNaseH_domain"/>
</dbReference>
<proteinExistence type="predicted"/>
<evidence type="ECO:0000259" key="3">
    <source>
        <dbReference type="Pfam" id="PF13966"/>
    </source>
</evidence>
<feature type="compositionally biased region" description="Polar residues" evidence="1">
    <location>
        <begin position="62"/>
        <end position="71"/>
    </location>
</feature>
<organism evidence="4 5">
    <name type="scientific">Brassica cretica</name>
    <name type="common">Mustard</name>
    <dbReference type="NCBI Taxonomy" id="69181"/>
    <lineage>
        <taxon>Eukaryota</taxon>
        <taxon>Viridiplantae</taxon>
        <taxon>Streptophyta</taxon>
        <taxon>Embryophyta</taxon>
        <taxon>Tracheophyta</taxon>
        <taxon>Spermatophyta</taxon>
        <taxon>Magnoliopsida</taxon>
        <taxon>eudicotyledons</taxon>
        <taxon>Gunneridae</taxon>
        <taxon>Pentapetalae</taxon>
        <taxon>rosids</taxon>
        <taxon>malvids</taxon>
        <taxon>Brassicales</taxon>
        <taxon>Brassicaceae</taxon>
        <taxon>Brassiceae</taxon>
        <taxon>Brassica</taxon>
    </lineage>
</organism>
<dbReference type="PANTHER" id="PTHR47074">
    <property type="entry name" value="BNAC02G40300D PROTEIN"/>
    <property type="match status" value="1"/>
</dbReference>
<dbReference type="EMBL" id="QGKV02000297">
    <property type="protein sequence ID" value="KAF3607504.1"/>
    <property type="molecule type" value="Genomic_DNA"/>
</dbReference>
<evidence type="ECO:0000259" key="2">
    <source>
        <dbReference type="Pfam" id="PF13456"/>
    </source>
</evidence>
<dbReference type="Proteomes" id="UP000266723">
    <property type="component" value="Unassembled WGS sequence"/>
</dbReference>
<feature type="region of interest" description="Disordered" evidence="1">
    <location>
        <begin position="21"/>
        <end position="80"/>
    </location>
</feature>
<keyword evidence="5" id="KW-1185">Reference proteome</keyword>
<reference evidence="4 5" key="1">
    <citation type="journal article" date="2020" name="BMC Genomics">
        <title>Intraspecific diversification of the crop wild relative Brassica cretica Lam. using demographic model selection.</title>
        <authorList>
            <person name="Kioukis A."/>
            <person name="Michalopoulou V.A."/>
            <person name="Briers L."/>
            <person name="Pirintsos S."/>
            <person name="Studholme D.J."/>
            <person name="Pavlidis P."/>
            <person name="Sarris P.F."/>
        </authorList>
    </citation>
    <scope>NUCLEOTIDE SEQUENCE [LARGE SCALE GENOMIC DNA]</scope>
    <source>
        <strain evidence="5">cv. PFS-1207/04</strain>
    </source>
</reference>
<dbReference type="Gene3D" id="3.30.420.10">
    <property type="entry name" value="Ribonuclease H-like superfamily/Ribonuclease H"/>
    <property type="match status" value="1"/>
</dbReference>
<comment type="caution">
    <text evidence="4">The sequence shown here is derived from an EMBL/GenBank/DDBJ whole genome shotgun (WGS) entry which is preliminary data.</text>
</comment>